<reference evidence="2 3" key="1">
    <citation type="submission" date="2016-10" db="EMBL/GenBank/DDBJ databases">
        <authorList>
            <person name="de Groot N.N."/>
        </authorList>
    </citation>
    <scope>NUCLEOTIDE SEQUENCE [LARGE SCALE GENOMIC DNA]</scope>
    <source>
        <strain evidence="2 3">DSM 2895</strain>
    </source>
</reference>
<gene>
    <name evidence="2" type="ORF">SAMN04487909_11059</name>
</gene>
<dbReference type="GeneID" id="42307409"/>
<dbReference type="AlphaFoldDB" id="A0A1G8Q427"/>
<dbReference type="Proteomes" id="UP000182836">
    <property type="component" value="Unassembled WGS sequence"/>
</dbReference>
<sequence length="185" mass="21034">MSSIGEKYVRKLYQQLRQLPEEEREDAVMEIKSHIAESVRNGQKEEEVLEKLGSPSKLARAYLGDFYVRESRMHPLFLIKALLLYVTSGFLSIIFIPVLGILSVTFGVVSIIIPILGLLRTFGASWVQMNLTPTYEVPVLLSFPFSLLVALILFGLFWICWKALRGYLTFLSSAHRKVISSSHVR</sequence>
<keyword evidence="1" id="KW-0812">Transmembrane</keyword>
<dbReference type="Pfam" id="PF22564">
    <property type="entry name" value="HAAS"/>
    <property type="match status" value="1"/>
</dbReference>
<evidence type="ECO:0000313" key="3">
    <source>
        <dbReference type="Proteomes" id="UP000182836"/>
    </source>
</evidence>
<feature type="transmembrane region" description="Helical" evidence="1">
    <location>
        <begin position="82"/>
        <end position="115"/>
    </location>
</feature>
<feature type="transmembrane region" description="Helical" evidence="1">
    <location>
        <begin position="135"/>
        <end position="161"/>
    </location>
</feature>
<dbReference type="OrthoDB" id="2867550at2"/>
<evidence type="ECO:0000313" key="2">
    <source>
        <dbReference type="EMBL" id="SDI99502.1"/>
    </source>
</evidence>
<keyword evidence="1" id="KW-0472">Membrane</keyword>
<proteinExistence type="predicted"/>
<accession>A0A1G8Q427</accession>
<dbReference type="RefSeq" id="WP_052811857.1">
    <property type="nucleotide sequence ID" value="NZ_BJOA01000049.1"/>
</dbReference>
<protein>
    <submittedName>
        <fullName evidence="2">Uncharacterized membrane protein</fullName>
    </submittedName>
</protein>
<evidence type="ECO:0000256" key="1">
    <source>
        <dbReference type="SAM" id="Phobius"/>
    </source>
</evidence>
<keyword evidence="1" id="KW-1133">Transmembrane helix</keyword>
<name>A0A1G8Q427_ANEMI</name>
<organism evidence="2 3">
    <name type="scientific">Aneurinibacillus migulanus</name>
    <name type="common">Bacillus migulanus</name>
    <dbReference type="NCBI Taxonomy" id="47500"/>
    <lineage>
        <taxon>Bacteria</taxon>
        <taxon>Bacillati</taxon>
        <taxon>Bacillota</taxon>
        <taxon>Bacilli</taxon>
        <taxon>Bacillales</taxon>
        <taxon>Paenibacillaceae</taxon>
        <taxon>Aneurinibacillus group</taxon>
        <taxon>Aneurinibacillus</taxon>
    </lineage>
</organism>
<dbReference type="EMBL" id="FNED01000010">
    <property type="protein sequence ID" value="SDI99502.1"/>
    <property type="molecule type" value="Genomic_DNA"/>
</dbReference>